<dbReference type="PANTHER" id="PTHR16320:SF23">
    <property type="entry name" value="SPHINGOMYELINASE C 1"/>
    <property type="match status" value="1"/>
</dbReference>
<dbReference type="InterPro" id="IPR038772">
    <property type="entry name" value="Sph/SMPD2-like"/>
</dbReference>
<proteinExistence type="inferred from homology"/>
<keyword evidence="7" id="KW-1185">Reference proteome</keyword>
<dbReference type="InterPro" id="IPR005135">
    <property type="entry name" value="Endo/exonuclease/phosphatase"/>
</dbReference>
<evidence type="ECO:0000256" key="4">
    <source>
        <dbReference type="ARBA" id="ARBA00022801"/>
    </source>
</evidence>
<dbReference type="Pfam" id="PF03372">
    <property type="entry name" value="Exo_endo_phos"/>
    <property type="match status" value="1"/>
</dbReference>
<gene>
    <name evidence="6" type="ORF">BGZ80_009311</name>
</gene>
<evidence type="ECO:0000259" key="5">
    <source>
        <dbReference type="Pfam" id="PF03372"/>
    </source>
</evidence>
<dbReference type="Gene3D" id="3.60.10.10">
    <property type="entry name" value="Endonuclease/exonuclease/phosphatase"/>
    <property type="match status" value="1"/>
</dbReference>
<sequence length="305" mass="34686">MSSSTTTATLRILSHNILFLPEWRQSLGQSKRARLMARADYLRGHDVVFFQEAWDPNATKIVREALQEQYPFQTPVAGHSYGGWNATSGSFSRLTAANAGVFIASKWPIVFQQQHVFRNASGGERLKNRGFVYAKILYNNSKHIHLINTHLQTDGAFMSDFAECAQMRVLQLQEIRDFIASSGIPHEEPVIIGGDLNVVKASWEYGALVKENLVVMEPTQSLGHPYSWDCHRNSFIAHYSWAGCMVLDYLLVAKAHSSRVRSFVVETMLVQPRESFQVSKWFKKSWTVRDYSDHYPIKATITVDL</sequence>
<evidence type="ECO:0000313" key="7">
    <source>
        <dbReference type="Proteomes" id="UP000703661"/>
    </source>
</evidence>
<comment type="similarity">
    <text evidence="1">Belongs to the neutral sphingomyelinase family.</text>
</comment>
<name>A0A9P6MXF1_9FUNG</name>
<dbReference type="NCBIfam" id="TIGR03395">
    <property type="entry name" value="sphingomy"/>
    <property type="match status" value="1"/>
</dbReference>
<dbReference type="GO" id="GO:0004767">
    <property type="term" value="F:sphingomyelin phosphodiesterase activity"/>
    <property type="evidence" value="ECO:0007669"/>
    <property type="project" value="UniProtKB-EC"/>
</dbReference>
<dbReference type="OrthoDB" id="40902at2759"/>
<dbReference type="PANTHER" id="PTHR16320">
    <property type="entry name" value="SPHINGOMYELINASE FAMILY MEMBER"/>
    <property type="match status" value="1"/>
</dbReference>
<dbReference type="EMBL" id="JAAAID010000544">
    <property type="protein sequence ID" value="KAG0016309.1"/>
    <property type="molecule type" value="Genomic_DNA"/>
</dbReference>
<dbReference type="EC" id="3.1.4.12" evidence="2"/>
<dbReference type="InterPro" id="IPR017766">
    <property type="entry name" value="Sphingomyelinase/PLipase_C"/>
</dbReference>
<evidence type="ECO:0000256" key="3">
    <source>
        <dbReference type="ARBA" id="ARBA00022729"/>
    </source>
</evidence>
<evidence type="ECO:0000256" key="1">
    <source>
        <dbReference type="ARBA" id="ARBA00006335"/>
    </source>
</evidence>
<evidence type="ECO:0000256" key="2">
    <source>
        <dbReference type="ARBA" id="ARBA00012369"/>
    </source>
</evidence>
<dbReference type="Proteomes" id="UP000703661">
    <property type="component" value="Unassembled WGS sequence"/>
</dbReference>
<reference evidence="6" key="1">
    <citation type="journal article" date="2020" name="Fungal Divers.">
        <title>Resolving the Mortierellaceae phylogeny through synthesis of multi-gene phylogenetics and phylogenomics.</title>
        <authorList>
            <person name="Vandepol N."/>
            <person name="Liber J."/>
            <person name="Desiro A."/>
            <person name="Na H."/>
            <person name="Kennedy M."/>
            <person name="Barry K."/>
            <person name="Grigoriev I.V."/>
            <person name="Miller A.N."/>
            <person name="O'Donnell K."/>
            <person name="Stajich J.E."/>
            <person name="Bonito G."/>
        </authorList>
    </citation>
    <scope>NUCLEOTIDE SEQUENCE</scope>
    <source>
        <strain evidence="6">NRRL 2769</strain>
    </source>
</reference>
<feature type="domain" description="Endonuclease/exonuclease/phosphatase" evidence="5">
    <location>
        <begin position="39"/>
        <end position="294"/>
    </location>
</feature>
<dbReference type="CDD" id="cd09078">
    <property type="entry name" value="nSMase"/>
    <property type="match status" value="1"/>
</dbReference>
<accession>A0A9P6MXF1</accession>
<keyword evidence="3" id="KW-0732">Signal</keyword>
<dbReference type="AlphaFoldDB" id="A0A9P6MXF1"/>
<dbReference type="GO" id="GO:0005576">
    <property type="term" value="C:extracellular region"/>
    <property type="evidence" value="ECO:0007669"/>
    <property type="project" value="InterPro"/>
</dbReference>
<protein>
    <recommendedName>
        <fullName evidence="2">sphingomyelin phosphodiesterase</fullName>
        <ecNumber evidence="2">3.1.4.12</ecNumber>
    </recommendedName>
</protein>
<dbReference type="InterPro" id="IPR036691">
    <property type="entry name" value="Endo/exonu/phosph_ase_sf"/>
</dbReference>
<organism evidence="6 7">
    <name type="scientific">Entomortierella chlamydospora</name>
    <dbReference type="NCBI Taxonomy" id="101097"/>
    <lineage>
        <taxon>Eukaryota</taxon>
        <taxon>Fungi</taxon>
        <taxon>Fungi incertae sedis</taxon>
        <taxon>Mucoromycota</taxon>
        <taxon>Mortierellomycotina</taxon>
        <taxon>Mortierellomycetes</taxon>
        <taxon>Mortierellales</taxon>
        <taxon>Mortierellaceae</taxon>
        <taxon>Entomortierella</taxon>
    </lineage>
</organism>
<comment type="caution">
    <text evidence="6">The sequence shown here is derived from an EMBL/GenBank/DDBJ whole genome shotgun (WGS) entry which is preliminary data.</text>
</comment>
<evidence type="ECO:0000313" key="6">
    <source>
        <dbReference type="EMBL" id="KAG0016309.1"/>
    </source>
</evidence>
<dbReference type="SUPFAM" id="SSF56219">
    <property type="entry name" value="DNase I-like"/>
    <property type="match status" value="1"/>
</dbReference>
<keyword evidence="4" id="KW-0378">Hydrolase</keyword>